<evidence type="ECO:0000313" key="2">
    <source>
        <dbReference type="Proteomes" id="UP000317046"/>
    </source>
</evidence>
<comment type="caution">
    <text evidence="1">The sequence shown here is derived from an EMBL/GenBank/DDBJ whole genome shotgun (WGS) entry which is preliminary data.</text>
</comment>
<evidence type="ECO:0000313" key="1">
    <source>
        <dbReference type="EMBL" id="GEA86516.1"/>
    </source>
</evidence>
<sequence>MNASLKTVSAGPPESAVLSPPVAGAPLPALQAASARTAPMAAVAETTLFRLIVSSLSAHGRGRSCAQGVSAGDVLEGTAGAVLAAAGFPPGVLAWVWTSVSDLHGTWFH</sequence>
<protein>
    <submittedName>
        <fullName evidence="1">Uncharacterized protein</fullName>
    </submittedName>
</protein>
<gene>
    <name evidence="1" type="ORF">CCE01nite_04650</name>
</gene>
<accession>A0A4Y3KSE8</accession>
<proteinExistence type="predicted"/>
<name>A0A4Y3KSE8_9CELL</name>
<keyword evidence="2" id="KW-1185">Reference proteome</keyword>
<reference evidence="1" key="1">
    <citation type="submission" date="2019-06" db="EMBL/GenBank/DDBJ databases">
        <title>Whole genome shotgun sequence of Cellulomonas cellasea NBRC 3753.</title>
        <authorList>
            <person name="Hosoyama A."/>
            <person name="Uohara A."/>
            <person name="Ohji S."/>
            <person name="Ichikawa N."/>
        </authorList>
    </citation>
    <scope>NUCLEOTIDE SEQUENCE [LARGE SCALE GENOMIC DNA]</scope>
    <source>
        <strain evidence="1">NBRC 3753</strain>
    </source>
</reference>
<dbReference type="AlphaFoldDB" id="A0A4Y3KSE8"/>
<dbReference type="Proteomes" id="UP000317046">
    <property type="component" value="Unassembled WGS sequence"/>
</dbReference>
<organism evidence="1 2">
    <name type="scientific">Cellulomonas cellasea</name>
    <dbReference type="NCBI Taxonomy" id="43670"/>
    <lineage>
        <taxon>Bacteria</taxon>
        <taxon>Bacillati</taxon>
        <taxon>Actinomycetota</taxon>
        <taxon>Actinomycetes</taxon>
        <taxon>Micrococcales</taxon>
        <taxon>Cellulomonadaceae</taxon>
        <taxon>Cellulomonas</taxon>
    </lineage>
</organism>
<dbReference type="EMBL" id="BJLR01000004">
    <property type="protein sequence ID" value="GEA86516.1"/>
    <property type="molecule type" value="Genomic_DNA"/>
</dbReference>